<feature type="chain" id="PRO_5027103746" evidence="10">
    <location>
        <begin position="32"/>
        <end position="678"/>
    </location>
</feature>
<keyword evidence="3 10" id="KW-0732">Signal</keyword>
<evidence type="ECO:0000256" key="1">
    <source>
        <dbReference type="ARBA" id="ARBA00022614"/>
    </source>
</evidence>
<keyword evidence="12" id="KW-1185">Reference proteome</keyword>
<dbReference type="Pfam" id="PF07714">
    <property type="entry name" value="PK_Tyr_Ser-Thr"/>
    <property type="match status" value="1"/>
</dbReference>
<dbReference type="PROSITE" id="PS50011">
    <property type="entry name" value="PROTEIN_KINASE_DOM"/>
    <property type="match status" value="1"/>
</dbReference>
<protein>
    <submittedName>
        <fullName evidence="13">Protein MALE DISCOVERER 2 isoform X1</fullName>
    </submittedName>
</protein>
<keyword evidence="5 9" id="KW-1133">Transmembrane helix</keyword>
<dbReference type="Gene3D" id="1.10.510.10">
    <property type="entry name" value="Transferase(Phosphotransferase) domain 1"/>
    <property type="match status" value="1"/>
</dbReference>
<organism evidence="12 13">
    <name type="scientific">Elaeis guineensis var. tenera</name>
    <name type="common">Oil palm</name>
    <dbReference type="NCBI Taxonomy" id="51953"/>
    <lineage>
        <taxon>Eukaryota</taxon>
        <taxon>Viridiplantae</taxon>
        <taxon>Streptophyta</taxon>
        <taxon>Embryophyta</taxon>
        <taxon>Tracheophyta</taxon>
        <taxon>Spermatophyta</taxon>
        <taxon>Magnoliopsida</taxon>
        <taxon>Liliopsida</taxon>
        <taxon>Arecaceae</taxon>
        <taxon>Arecoideae</taxon>
        <taxon>Cocoseae</taxon>
        <taxon>Elaeidinae</taxon>
        <taxon>Elaeis</taxon>
    </lineage>
</organism>
<dbReference type="Pfam" id="PF23598">
    <property type="entry name" value="LRR_14"/>
    <property type="match status" value="1"/>
</dbReference>
<evidence type="ECO:0000256" key="2">
    <source>
        <dbReference type="ARBA" id="ARBA00022692"/>
    </source>
</evidence>
<keyword evidence="4" id="KW-0677">Repeat</keyword>
<dbReference type="InParanoid" id="A0A6I9QWG4"/>
<dbReference type="Gene3D" id="3.80.10.10">
    <property type="entry name" value="Ribonuclease Inhibitor"/>
    <property type="match status" value="1"/>
</dbReference>
<dbReference type="InterPro" id="IPR011009">
    <property type="entry name" value="Kinase-like_dom_sf"/>
</dbReference>
<dbReference type="GO" id="GO:0005524">
    <property type="term" value="F:ATP binding"/>
    <property type="evidence" value="ECO:0007669"/>
    <property type="project" value="InterPro"/>
</dbReference>
<dbReference type="Gene3D" id="3.30.200.20">
    <property type="entry name" value="Phosphorylase Kinase, domain 1"/>
    <property type="match status" value="1"/>
</dbReference>
<evidence type="ECO:0000256" key="5">
    <source>
        <dbReference type="ARBA" id="ARBA00022989"/>
    </source>
</evidence>
<feature type="compositionally biased region" description="Polar residues" evidence="8">
    <location>
        <begin position="290"/>
        <end position="309"/>
    </location>
</feature>
<dbReference type="InterPro" id="IPR001245">
    <property type="entry name" value="Ser-Thr/Tyr_kinase_cat_dom"/>
</dbReference>
<dbReference type="AlphaFoldDB" id="A0A6I9QWG4"/>
<keyword evidence="1" id="KW-0433">Leucine-rich repeat</keyword>
<name>A0A6I9QWG4_ELAGV</name>
<dbReference type="InterPro" id="IPR013210">
    <property type="entry name" value="LRR_N_plant-typ"/>
</dbReference>
<dbReference type="InterPro" id="IPR000719">
    <property type="entry name" value="Prot_kinase_dom"/>
</dbReference>
<evidence type="ECO:0000313" key="13">
    <source>
        <dbReference type="RefSeq" id="XP_010915498.1"/>
    </source>
</evidence>
<feature type="signal peptide" evidence="10">
    <location>
        <begin position="1"/>
        <end position="31"/>
    </location>
</feature>
<dbReference type="GO" id="GO:0012505">
    <property type="term" value="C:endomembrane system"/>
    <property type="evidence" value="ECO:0007669"/>
    <property type="project" value="UniProtKB-SubCell"/>
</dbReference>
<dbReference type="InterPro" id="IPR055414">
    <property type="entry name" value="LRR_R13L4/SHOC2-like"/>
</dbReference>
<dbReference type="GeneID" id="105040604"/>
<dbReference type="Pfam" id="PF08263">
    <property type="entry name" value="LRRNT_2"/>
    <property type="match status" value="1"/>
</dbReference>
<feature type="domain" description="Protein kinase" evidence="11">
    <location>
        <begin position="389"/>
        <end position="651"/>
    </location>
</feature>
<keyword evidence="2 9" id="KW-0812">Transmembrane</keyword>
<dbReference type="FunFam" id="3.80.10.10:FF:000400">
    <property type="entry name" value="Nuclear pore complex protein NUP107"/>
    <property type="match status" value="1"/>
</dbReference>
<evidence type="ECO:0000256" key="3">
    <source>
        <dbReference type="ARBA" id="ARBA00022729"/>
    </source>
</evidence>
<dbReference type="FunFam" id="3.30.200.20:FF:000489">
    <property type="entry name" value="Inactive receptor-like serine/threonine-protein kinase"/>
    <property type="match status" value="1"/>
</dbReference>
<dbReference type="PANTHER" id="PTHR46084">
    <property type="entry name" value="PROTEIN MALE DISCOVERER 2"/>
    <property type="match status" value="1"/>
</dbReference>
<evidence type="ECO:0000259" key="11">
    <source>
        <dbReference type="PROSITE" id="PS50011"/>
    </source>
</evidence>
<proteinExistence type="predicted"/>
<feature type="transmembrane region" description="Helical" evidence="9">
    <location>
        <begin position="319"/>
        <end position="341"/>
    </location>
</feature>
<sequence>MGGRWSLFELQLYKFLWVVLMLHLHSDECLSLNLEGLALLEFRSKVEADPYGALENWDPLADNPCDWSGVHCIDGKVEILDLKGMSLGGMLAPDLGKLGHLRSLVLYKNNFSGAIPKEIGGLTMLELMDLRSNNLSGRIPVEIGEMLSLKCLLLSDNKFQDGKLWIEKLNMLSEMECNRSHSGDVATEIGRINRKVGRWVKFKRGFPAHYHRGKQCIDLSSFTEPYLVENAPHIVNSVRRKLLEEAHNLPAAPVEGAVPQESVDVPSIGTGSFQAVPQHGSVKDLLAAPASTSPHTKGTPPKKSNTNDNNTALSGIGKWAYILILPGIVLLLTITGSIFMCRRQGGRKKGPWKTGLTGQLQKALITGVPKLQRSELEAACEDFSNILNSYPDCTMFKGTLSSGVEIAAISTNIASAIDWSRRSEMRFRRKIDTLSRVNHKNFVNLIGYCKEDEPFMRMMVFEYAPNGTLFDHLHVKVFEPLDWGARMRIIMGIAYCLQYMYHELNPPVSFPVLQSNSIFLTDDYAAKIADLSMWKEFTAAAAKRNASGDDPDLPESPLSDPGTNVYSFGLLMLEIISGKLPYSEEQGSLLNWATEYLNDKHNIRHLVDPTLKNYKDKELDIVCEEIQECIHPDPKHRPNMKEITAKLREVLAISPDAATPRLSPLWWAELEILSMEAS</sequence>
<evidence type="ECO:0000256" key="10">
    <source>
        <dbReference type="SAM" id="SignalP"/>
    </source>
</evidence>
<gene>
    <name evidence="13" type="primary">LOC105040604</name>
</gene>
<evidence type="ECO:0000313" key="12">
    <source>
        <dbReference type="Proteomes" id="UP000504607"/>
    </source>
</evidence>
<evidence type="ECO:0000256" key="9">
    <source>
        <dbReference type="SAM" id="Phobius"/>
    </source>
</evidence>
<reference evidence="13" key="1">
    <citation type="submission" date="2025-08" db="UniProtKB">
        <authorList>
            <consortium name="RefSeq"/>
        </authorList>
    </citation>
    <scope>IDENTIFICATION</scope>
</reference>
<dbReference type="InterPro" id="IPR032675">
    <property type="entry name" value="LRR_dom_sf"/>
</dbReference>
<dbReference type="KEGG" id="egu:105040604"/>
<dbReference type="OrthoDB" id="291737at2759"/>
<evidence type="ECO:0000256" key="6">
    <source>
        <dbReference type="ARBA" id="ARBA00023136"/>
    </source>
</evidence>
<dbReference type="SUPFAM" id="SSF52058">
    <property type="entry name" value="L domain-like"/>
    <property type="match status" value="1"/>
</dbReference>
<dbReference type="Proteomes" id="UP000504607">
    <property type="component" value="Chromosome 3"/>
</dbReference>
<dbReference type="GO" id="GO:0004674">
    <property type="term" value="F:protein serine/threonine kinase activity"/>
    <property type="evidence" value="ECO:0007669"/>
    <property type="project" value="UniProtKB-EC"/>
</dbReference>
<evidence type="ECO:0000256" key="8">
    <source>
        <dbReference type="SAM" id="MobiDB-lite"/>
    </source>
</evidence>
<keyword evidence="6 9" id="KW-0472">Membrane</keyword>
<accession>A0A6I9QWG4</accession>
<comment type="subcellular location">
    <subcellularLocation>
        <location evidence="7">Endomembrane system</location>
        <topology evidence="7">Single-pass type I membrane protein</topology>
    </subcellularLocation>
</comment>
<dbReference type="SUPFAM" id="SSF56112">
    <property type="entry name" value="Protein kinase-like (PK-like)"/>
    <property type="match status" value="1"/>
</dbReference>
<evidence type="ECO:0000256" key="7">
    <source>
        <dbReference type="ARBA" id="ARBA00046288"/>
    </source>
</evidence>
<evidence type="ECO:0000256" key="4">
    <source>
        <dbReference type="ARBA" id="ARBA00022737"/>
    </source>
</evidence>
<dbReference type="RefSeq" id="XP_010915498.1">
    <property type="nucleotide sequence ID" value="XM_010917196.3"/>
</dbReference>
<dbReference type="PANTHER" id="PTHR46084:SF1">
    <property type="entry name" value="PROTEIN MALE DISCOVERER 2"/>
    <property type="match status" value="1"/>
</dbReference>
<feature type="region of interest" description="Disordered" evidence="8">
    <location>
        <begin position="289"/>
        <end position="309"/>
    </location>
</feature>